<evidence type="ECO:0000256" key="6">
    <source>
        <dbReference type="ARBA" id="ARBA00023125"/>
    </source>
</evidence>
<evidence type="ECO:0000256" key="3">
    <source>
        <dbReference type="ARBA" id="ARBA00022771"/>
    </source>
</evidence>
<evidence type="ECO:0000256" key="2">
    <source>
        <dbReference type="ARBA" id="ARBA00022723"/>
    </source>
</evidence>
<comment type="caution">
    <text evidence="12">The sequence shown here is derived from an EMBL/GenBank/DDBJ whole genome shotgun (WGS) entry which is preliminary data.</text>
</comment>
<comment type="subcellular location">
    <subcellularLocation>
        <location evidence="1">Nucleus</location>
    </subcellularLocation>
</comment>
<evidence type="ECO:0000256" key="8">
    <source>
        <dbReference type="ARBA" id="ARBA00023242"/>
    </source>
</evidence>
<gene>
    <name evidence="12" type="ORF">PVL29_021902</name>
</gene>
<name>A0AA38YU77_VITRO</name>
<dbReference type="PROSITE" id="PS51141">
    <property type="entry name" value="ZF_SBP"/>
    <property type="match status" value="1"/>
</dbReference>
<proteinExistence type="predicted"/>
<evidence type="ECO:0000256" key="4">
    <source>
        <dbReference type="ARBA" id="ARBA00022833"/>
    </source>
</evidence>
<dbReference type="SUPFAM" id="SSF103612">
    <property type="entry name" value="SBT domain"/>
    <property type="match status" value="1"/>
</dbReference>
<sequence length="401" mass="43907">MKHNGTCCVLSIHLGNEWLERAYQFSSEALTPSWDLTELETEAIPNIDVVGGTSSSGVHKTRGDFSIDLKLGQVSNPSSDFADKLKEQKFSSIASPLPSGSSKRARATNNGSQTVSCLVDGCNSDLSNCREYHRRHKVCELHSKTAQVTIGGHTQRFCQQCSRFHSLEEFDEGKRSCRKRLDGHNRRRRKPQPEPLSRPGSFLTNYQGSGLLPFSSPHLYPTTAMMSPNWGAGLVKTEEGAILYNQHQQLPLLEKQHLHLGSSSSFYKGGKQLTFFQADHPSLSNHTTSEAPVCQPLAGHGCKMFYDKLTNQVLESDCALSLLSSPQTHSSGISLSNMVQPNSVSLAQPSAPSLHYNNQPVDSVLVSNAGVTDIHCPGIFHIGSDGSSGNEAPQKLPFFWD</sequence>
<keyword evidence="3 9" id="KW-0863">Zinc-finger</keyword>
<dbReference type="InterPro" id="IPR036893">
    <property type="entry name" value="SBP_sf"/>
</dbReference>
<evidence type="ECO:0000259" key="11">
    <source>
        <dbReference type="PROSITE" id="PS51141"/>
    </source>
</evidence>
<dbReference type="InterPro" id="IPR004333">
    <property type="entry name" value="SBP_dom"/>
</dbReference>
<dbReference type="Proteomes" id="UP001168098">
    <property type="component" value="Unassembled WGS sequence"/>
</dbReference>
<evidence type="ECO:0000256" key="9">
    <source>
        <dbReference type="PROSITE-ProRule" id="PRU00470"/>
    </source>
</evidence>
<keyword evidence="4" id="KW-0862">Zinc</keyword>
<keyword evidence="8" id="KW-0539">Nucleus</keyword>
<protein>
    <recommendedName>
        <fullName evidence="11">SBP-type domain-containing protein</fullName>
    </recommendedName>
</protein>
<reference evidence="12 13" key="1">
    <citation type="journal article" date="2023" name="BMC Biotechnol.">
        <title>Vitis rotundifolia cv Carlos genome sequencing.</title>
        <authorList>
            <person name="Huff M."/>
            <person name="Hulse-Kemp A."/>
            <person name="Scheffler B."/>
            <person name="Youngblood R."/>
            <person name="Simpson S."/>
            <person name="Babiker E."/>
            <person name="Staton M."/>
        </authorList>
    </citation>
    <scope>NUCLEOTIDE SEQUENCE [LARGE SCALE GENOMIC DNA]</scope>
    <source>
        <tissue evidence="12">Leaf</tissue>
    </source>
</reference>
<evidence type="ECO:0000256" key="7">
    <source>
        <dbReference type="ARBA" id="ARBA00023163"/>
    </source>
</evidence>
<keyword evidence="13" id="KW-1185">Reference proteome</keyword>
<keyword evidence="2" id="KW-0479">Metal-binding</keyword>
<feature type="domain" description="SBP-type" evidence="11">
    <location>
        <begin position="114"/>
        <end position="191"/>
    </location>
</feature>
<dbReference type="EMBL" id="JARBHA010000017">
    <property type="protein sequence ID" value="KAJ9676617.1"/>
    <property type="molecule type" value="Genomic_DNA"/>
</dbReference>
<dbReference type="PANTHER" id="PTHR31251:SF208">
    <property type="entry name" value="SQUAMOSA PROMOTER-BINDING-LIKE PROTEIN 18"/>
    <property type="match status" value="1"/>
</dbReference>
<evidence type="ECO:0000256" key="5">
    <source>
        <dbReference type="ARBA" id="ARBA00023015"/>
    </source>
</evidence>
<keyword evidence="5" id="KW-0805">Transcription regulation</keyword>
<dbReference type="GO" id="GO:0008270">
    <property type="term" value="F:zinc ion binding"/>
    <property type="evidence" value="ECO:0007669"/>
    <property type="project" value="UniProtKB-KW"/>
</dbReference>
<keyword evidence="7" id="KW-0804">Transcription</keyword>
<organism evidence="12 13">
    <name type="scientific">Vitis rotundifolia</name>
    <name type="common">Muscadine grape</name>
    <dbReference type="NCBI Taxonomy" id="103349"/>
    <lineage>
        <taxon>Eukaryota</taxon>
        <taxon>Viridiplantae</taxon>
        <taxon>Streptophyta</taxon>
        <taxon>Embryophyta</taxon>
        <taxon>Tracheophyta</taxon>
        <taxon>Spermatophyta</taxon>
        <taxon>Magnoliopsida</taxon>
        <taxon>eudicotyledons</taxon>
        <taxon>Gunneridae</taxon>
        <taxon>Pentapetalae</taxon>
        <taxon>rosids</taxon>
        <taxon>Vitales</taxon>
        <taxon>Vitaceae</taxon>
        <taxon>Viteae</taxon>
        <taxon>Vitis</taxon>
    </lineage>
</organism>
<dbReference type="Gene3D" id="4.10.1100.10">
    <property type="entry name" value="Transcription factor, SBP-box domain"/>
    <property type="match status" value="1"/>
</dbReference>
<evidence type="ECO:0000313" key="12">
    <source>
        <dbReference type="EMBL" id="KAJ9676617.1"/>
    </source>
</evidence>
<keyword evidence="6" id="KW-0238">DNA-binding</keyword>
<dbReference type="Pfam" id="PF03110">
    <property type="entry name" value="SBP"/>
    <property type="match status" value="1"/>
</dbReference>
<dbReference type="GO" id="GO:0005634">
    <property type="term" value="C:nucleus"/>
    <property type="evidence" value="ECO:0007669"/>
    <property type="project" value="UniProtKB-SubCell"/>
</dbReference>
<evidence type="ECO:0000256" key="10">
    <source>
        <dbReference type="SAM" id="MobiDB-lite"/>
    </source>
</evidence>
<dbReference type="InterPro" id="IPR044817">
    <property type="entry name" value="SBP-like"/>
</dbReference>
<evidence type="ECO:0000256" key="1">
    <source>
        <dbReference type="ARBA" id="ARBA00004123"/>
    </source>
</evidence>
<feature type="region of interest" description="Disordered" evidence="10">
    <location>
        <begin position="181"/>
        <end position="202"/>
    </location>
</feature>
<evidence type="ECO:0000313" key="13">
    <source>
        <dbReference type="Proteomes" id="UP001168098"/>
    </source>
</evidence>
<dbReference type="GO" id="GO:0003677">
    <property type="term" value="F:DNA binding"/>
    <property type="evidence" value="ECO:0007669"/>
    <property type="project" value="UniProtKB-KW"/>
</dbReference>
<dbReference type="AlphaFoldDB" id="A0AA38YU77"/>
<dbReference type="PANTHER" id="PTHR31251">
    <property type="entry name" value="SQUAMOSA PROMOTER-BINDING-LIKE PROTEIN 4"/>
    <property type="match status" value="1"/>
</dbReference>
<accession>A0AA38YU77</accession>
<dbReference type="FunFam" id="4.10.1100.10:FF:000001">
    <property type="entry name" value="Squamosa promoter-binding-like protein 14"/>
    <property type="match status" value="1"/>
</dbReference>